<gene>
    <name evidence="8" type="ORF">CH364_00420</name>
</gene>
<dbReference type="Proteomes" id="UP000232145">
    <property type="component" value="Unassembled WGS sequence"/>
</dbReference>
<dbReference type="SUPFAM" id="SSF50685">
    <property type="entry name" value="Barwin-like endoglucanases"/>
    <property type="match status" value="1"/>
</dbReference>
<name>A0A2N0AKJ5_9LEPT</name>
<proteinExistence type="predicted"/>
<dbReference type="InterPro" id="IPR005300">
    <property type="entry name" value="MltA_B"/>
</dbReference>
<evidence type="ECO:0000256" key="1">
    <source>
        <dbReference type="ARBA" id="ARBA00001420"/>
    </source>
</evidence>
<reference evidence="8 9" key="1">
    <citation type="submission" date="2017-07" db="EMBL/GenBank/DDBJ databases">
        <title>Leptospira spp. isolated from tropical soils.</title>
        <authorList>
            <person name="Thibeaux R."/>
            <person name="Iraola G."/>
            <person name="Ferres I."/>
            <person name="Bierque E."/>
            <person name="Girault D."/>
            <person name="Soupe-Gilbert M.-E."/>
            <person name="Picardeau M."/>
            <person name="Goarant C."/>
        </authorList>
    </citation>
    <scope>NUCLEOTIDE SEQUENCE [LARGE SCALE GENOMIC DNA]</scope>
    <source>
        <strain evidence="8 9">FH2-B-A1</strain>
    </source>
</reference>
<keyword evidence="6" id="KW-0472">Membrane</keyword>
<evidence type="ECO:0000313" key="9">
    <source>
        <dbReference type="Proteomes" id="UP000232145"/>
    </source>
</evidence>
<evidence type="ECO:0000313" key="8">
    <source>
        <dbReference type="EMBL" id="PJZ84783.1"/>
    </source>
</evidence>
<dbReference type="GO" id="GO:0019867">
    <property type="term" value="C:outer membrane"/>
    <property type="evidence" value="ECO:0007669"/>
    <property type="project" value="InterPro"/>
</dbReference>
<accession>A0A2N0AKJ5</accession>
<dbReference type="GO" id="GO:0004553">
    <property type="term" value="F:hydrolase activity, hydrolyzing O-glycosyl compounds"/>
    <property type="evidence" value="ECO:0007669"/>
    <property type="project" value="InterPro"/>
</dbReference>
<keyword evidence="3" id="KW-0456">Lyase</keyword>
<dbReference type="InterPro" id="IPR036908">
    <property type="entry name" value="RlpA-like_sf"/>
</dbReference>
<dbReference type="InterPro" id="IPR010611">
    <property type="entry name" value="3D_dom"/>
</dbReference>
<dbReference type="CDD" id="cd14669">
    <property type="entry name" value="mlta_related_B"/>
    <property type="match status" value="1"/>
</dbReference>
<keyword evidence="9" id="KW-1185">Reference proteome</keyword>
<keyword evidence="6" id="KW-1133">Transmembrane helix</keyword>
<evidence type="ECO:0000256" key="5">
    <source>
        <dbReference type="ARBA" id="ARBA00030918"/>
    </source>
</evidence>
<dbReference type="Gene3D" id="2.40.40.10">
    <property type="entry name" value="RlpA-like domain"/>
    <property type="match status" value="1"/>
</dbReference>
<dbReference type="SMART" id="SM00925">
    <property type="entry name" value="MltA"/>
    <property type="match status" value="1"/>
</dbReference>
<dbReference type="GO" id="GO:0008933">
    <property type="term" value="F:peptidoglycan lytic transglycosylase activity"/>
    <property type="evidence" value="ECO:0007669"/>
    <property type="project" value="TreeGrafter"/>
</dbReference>
<feature type="domain" description="Lytic transglycosylase MltA" evidence="7">
    <location>
        <begin position="157"/>
        <end position="290"/>
    </location>
</feature>
<dbReference type="AlphaFoldDB" id="A0A2N0AKJ5"/>
<dbReference type="Gene3D" id="2.40.240.50">
    <property type="entry name" value="Barwin-like endoglucanases"/>
    <property type="match status" value="1"/>
</dbReference>
<feature type="transmembrane region" description="Helical" evidence="6">
    <location>
        <begin position="20"/>
        <end position="37"/>
    </location>
</feature>
<dbReference type="CDD" id="cd22785">
    <property type="entry name" value="DPBB_MltA-like"/>
    <property type="match status" value="1"/>
</dbReference>
<organism evidence="8 9">
    <name type="scientific">Leptospira harrisiae</name>
    <dbReference type="NCBI Taxonomy" id="2023189"/>
    <lineage>
        <taxon>Bacteria</taxon>
        <taxon>Pseudomonadati</taxon>
        <taxon>Spirochaetota</taxon>
        <taxon>Spirochaetia</taxon>
        <taxon>Leptospirales</taxon>
        <taxon>Leptospiraceae</taxon>
        <taxon>Leptospira</taxon>
    </lineage>
</organism>
<dbReference type="EC" id="4.2.2.n1" evidence="2"/>
<dbReference type="Pfam" id="PF06725">
    <property type="entry name" value="3D"/>
    <property type="match status" value="1"/>
</dbReference>
<comment type="catalytic activity">
    <reaction evidence="1">
        <text>Exolytic cleavage of the (1-&gt;4)-beta-glycosidic linkage between N-acetylmuramic acid (MurNAc) and N-acetylglucosamine (GlcNAc) residues in peptidoglycan, from either the reducing or the non-reducing ends of the peptidoglycan chains, with concomitant formation of a 1,6-anhydrobond in the MurNAc residue.</text>
        <dbReference type="EC" id="4.2.2.n1"/>
    </reaction>
</comment>
<dbReference type="Pfam" id="PF03562">
    <property type="entry name" value="MltA"/>
    <property type="match status" value="1"/>
</dbReference>
<dbReference type="InterPro" id="IPR026044">
    <property type="entry name" value="MltA"/>
</dbReference>
<keyword evidence="6" id="KW-0812">Transmembrane</keyword>
<evidence type="ECO:0000256" key="3">
    <source>
        <dbReference type="ARBA" id="ARBA00023239"/>
    </source>
</evidence>
<dbReference type="EMBL" id="NPDX01000001">
    <property type="protein sequence ID" value="PJZ84783.1"/>
    <property type="molecule type" value="Genomic_DNA"/>
</dbReference>
<evidence type="ECO:0000256" key="6">
    <source>
        <dbReference type="SAM" id="Phobius"/>
    </source>
</evidence>
<dbReference type="GO" id="GO:0009253">
    <property type="term" value="P:peptidoglycan catabolic process"/>
    <property type="evidence" value="ECO:0007669"/>
    <property type="project" value="TreeGrafter"/>
</dbReference>
<sequence length="399" mass="45507">MSNGNSLKKVSHFPFRLVNNVASMVFLIGTLSIATLFSEPRQNRNGSLNRTDLSLVSQNLLNPTPSKQLDLTKDPGLESAIKESFHYFQKLPQDTKLRFREDEYTKVEILKSFEKLQTIIHETTKDQITTEIKKHFILIDLSPSDGLPIITGYYEVRINGKTKPEGEYQYPALSPPNQNLSLPENPKFFHWEKWNQKQIWEKYSKPILFLRLTDLHLAQLEGSALVETESKEIFRINYAEDNGENYVSPSIYLKGICPSLKPYHLSNCFQTKPKEVKEAIFKNPRYIFFEKESFPNTQPNETSFGPLGSAGIRLVAKRSVAMDKQIPLGFPILLSFQSNQNSVNNHLVFVHDRGNAITGVGRLDYYLGSGDGVEEIANNLLTKGKVILLLPKKEKTRKK</sequence>
<dbReference type="PANTHER" id="PTHR30124:SF0">
    <property type="entry name" value="MEMBRANE-BOUND LYTIC MUREIN TRANSGLYCOSYLASE A"/>
    <property type="match status" value="1"/>
</dbReference>
<evidence type="ECO:0000256" key="4">
    <source>
        <dbReference type="ARBA" id="ARBA00023316"/>
    </source>
</evidence>
<dbReference type="GO" id="GO:0071555">
    <property type="term" value="P:cell wall organization"/>
    <property type="evidence" value="ECO:0007669"/>
    <property type="project" value="UniProtKB-KW"/>
</dbReference>
<protein>
    <recommendedName>
        <fullName evidence="2">peptidoglycan lytic exotransglycosylase</fullName>
        <ecNumber evidence="2">4.2.2.n1</ecNumber>
    </recommendedName>
    <alternativeName>
        <fullName evidence="5">Murein hydrolase A</fullName>
    </alternativeName>
</protein>
<dbReference type="PANTHER" id="PTHR30124">
    <property type="entry name" value="MEMBRANE-BOUND LYTIC MUREIN TRANSGLYCOSYLASE A"/>
    <property type="match status" value="1"/>
</dbReference>
<keyword evidence="4" id="KW-0961">Cell wall biogenesis/degradation</keyword>
<comment type="caution">
    <text evidence="8">The sequence shown here is derived from an EMBL/GenBank/DDBJ whole genome shotgun (WGS) entry which is preliminary data.</text>
</comment>
<evidence type="ECO:0000256" key="2">
    <source>
        <dbReference type="ARBA" id="ARBA00012587"/>
    </source>
</evidence>
<evidence type="ECO:0000259" key="7">
    <source>
        <dbReference type="SMART" id="SM00925"/>
    </source>
</evidence>
<dbReference type="OrthoDB" id="9783686at2"/>
<dbReference type="GO" id="GO:0009254">
    <property type="term" value="P:peptidoglycan turnover"/>
    <property type="evidence" value="ECO:0007669"/>
    <property type="project" value="InterPro"/>
</dbReference>